<dbReference type="PANTHER" id="PTHR19848">
    <property type="entry name" value="WD40 REPEAT PROTEIN"/>
    <property type="match status" value="1"/>
</dbReference>
<dbReference type="InterPro" id="IPR001680">
    <property type="entry name" value="WD40_rpt"/>
</dbReference>
<dbReference type="OrthoDB" id="230341at2"/>
<dbReference type="PROSITE" id="PS50294">
    <property type="entry name" value="WD_REPEATS_REGION"/>
    <property type="match status" value="3"/>
</dbReference>
<evidence type="ECO:0000256" key="3">
    <source>
        <dbReference type="PROSITE-ProRule" id="PRU00221"/>
    </source>
</evidence>
<dbReference type="InterPro" id="IPR015943">
    <property type="entry name" value="WD40/YVTN_repeat-like_dom_sf"/>
</dbReference>
<keyword evidence="2" id="KW-0677">Repeat</keyword>
<dbReference type="PROSITE" id="PS00678">
    <property type="entry name" value="WD_REPEATS_1"/>
    <property type="match status" value="2"/>
</dbReference>
<evidence type="ECO:0000256" key="4">
    <source>
        <dbReference type="SAM" id="MobiDB-lite"/>
    </source>
</evidence>
<dbReference type="SMART" id="SM00320">
    <property type="entry name" value="WD40"/>
    <property type="match status" value="7"/>
</dbReference>
<dbReference type="SUPFAM" id="SSF50978">
    <property type="entry name" value="WD40 repeat-like"/>
    <property type="match status" value="1"/>
</dbReference>
<feature type="repeat" description="WD" evidence="3">
    <location>
        <begin position="17"/>
        <end position="58"/>
    </location>
</feature>
<dbReference type="AlphaFoldDB" id="A0A517T2J6"/>
<evidence type="ECO:0000256" key="2">
    <source>
        <dbReference type="ARBA" id="ARBA00022737"/>
    </source>
</evidence>
<feature type="region of interest" description="Disordered" evidence="4">
    <location>
        <begin position="331"/>
        <end position="355"/>
    </location>
</feature>
<accession>A0A517T2J6</accession>
<evidence type="ECO:0000256" key="1">
    <source>
        <dbReference type="ARBA" id="ARBA00022574"/>
    </source>
</evidence>
<reference evidence="5 6" key="1">
    <citation type="submission" date="2019-02" db="EMBL/GenBank/DDBJ databases">
        <title>Deep-cultivation of Planctomycetes and their phenomic and genomic characterization uncovers novel biology.</title>
        <authorList>
            <person name="Wiegand S."/>
            <person name="Jogler M."/>
            <person name="Boedeker C."/>
            <person name="Pinto D."/>
            <person name="Vollmers J."/>
            <person name="Rivas-Marin E."/>
            <person name="Kohn T."/>
            <person name="Peeters S.H."/>
            <person name="Heuer A."/>
            <person name="Rast P."/>
            <person name="Oberbeckmann S."/>
            <person name="Bunk B."/>
            <person name="Jeske O."/>
            <person name="Meyerdierks A."/>
            <person name="Storesund J.E."/>
            <person name="Kallscheuer N."/>
            <person name="Luecker S."/>
            <person name="Lage O.M."/>
            <person name="Pohl T."/>
            <person name="Merkel B.J."/>
            <person name="Hornburger P."/>
            <person name="Mueller R.-W."/>
            <person name="Bruemmer F."/>
            <person name="Labrenz M."/>
            <person name="Spormann A.M."/>
            <person name="Op den Camp H."/>
            <person name="Overmann J."/>
            <person name="Amann R."/>
            <person name="Jetten M.S.M."/>
            <person name="Mascher T."/>
            <person name="Medema M.H."/>
            <person name="Devos D.P."/>
            <person name="Kaster A.-K."/>
            <person name="Ovreas L."/>
            <person name="Rohde M."/>
            <person name="Galperin M.Y."/>
            <person name="Jogler C."/>
        </authorList>
    </citation>
    <scope>NUCLEOTIDE SEQUENCE [LARGE SCALE GENOMIC DNA]</scope>
    <source>
        <strain evidence="5 6">SV_7m_r</strain>
    </source>
</reference>
<keyword evidence="6" id="KW-1185">Reference proteome</keyword>
<dbReference type="CDD" id="cd00200">
    <property type="entry name" value="WD40"/>
    <property type="match status" value="1"/>
</dbReference>
<proteinExistence type="predicted"/>
<dbReference type="PANTHER" id="PTHR19848:SF8">
    <property type="entry name" value="F-BOX AND WD REPEAT DOMAIN CONTAINING 7"/>
    <property type="match status" value="1"/>
</dbReference>
<evidence type="ECO:0000313" key="6">
    <source>
        <dbReference type="Proteomes" id="UP000315003"/>
    </source>
</evidence>
<gene>
    <name evidence="5" type="ORF">SV7mr_51500</name>
</gene>
<feature type="repeat" description="WD" evidence="3">
    <location>
        <begin position="102"/>
        <end position="143"/>
    </location>
</feature>
<name>A0A517T2J6_9BACT</name>
<feature type="compositionally biased region" description="Basic and acidic residues" evidence="4">
    <location>
        <begin position="341"/>
        <end position="355"/>
    </location>
</feature>
<evidence type="ECO:0000313" key="5">
    <source>
        <dbReference type="EMBL" id="QDT62600.1"/>
    </source>
</evidence>
<feature type="repeat" description="WD" evidence="3">
    <location>
        <begin position="144"/>
        <end position="185"/>
    </location>
</feature>
<dbReference type="InterPro" id="IPR036322">
    <property type="entry name" value="WD40_repeat_dom_sf"/>
</dbReference>
<feature type="repeat" description="WD" evidence="3">
    <location>
        <begin position="58"/>
        <end position="91"/>
    </location>
</feature>
<dbReference type="PROSITE" id="PS50082">
    <property type="entry name" value="WD_REPEATS_2"/>
    <property type="match status" value="4"/>
</dbReference>
<dbReference type="Pfam" id="PF00400">
    <property type="entry name" value="WD40"/>
    <property type="match status" value="4"/>
</dbReference>
<dbReference type="InterPro" id="IPR019775">
    <property type="entry name" value="WD40_repeat_CS"/>
</dbReference>
<dbReference type="Proteomes" id="UP000315003">
    <property type="component" value="Chromosome"/>
</dbReference>
<organism evidence="5 6">
    <name type="scientific">Stieleria bergensis</name>
    <dbReference type="NCBI Taxonomy" id="2528025"/>
    <lineage>
        <taxon>Bacteria</taxon>
        <taxon>Pseudomonadati</taxon>
        <taxon>Planctomycetota</taxon>
        <taxon>Planctomycetia</taxon>
        <taxon>Pirellulales</taxon>
        <taxon>Pirellulaceae</taxon>
        <taxon>Stieleria</taxon>
    </lineage>
</organism>
<dbReference type="RefSeq" id="WP_145277456.1">
    <property type="nucleotide sequence ID" value="NZ_CP036272.1"/>
</dbReference>
<keyword evidence="1 3" id="KW-0853">WD repeat</keyword>
<dbReference type="EMBL" id="CP036272">
    <property type="protein sequence ID" value="QDT62600.1"/>
    <property type="molecule type" value="Genomic_DNA"/>
</dbReference>
<protein>
    <submittedName>
        <fullName evidence="5">WD domain, G-beta repeat</fullName>
    </submittedName>
</protein>
<dbReference type="Gene3D" id="2.130.10.10">
    <property type="entry name" value="YVTN repeat-like/Quinoprotein amine dehydrogenase"/>
    <property type="match status" value="3"/>
</dbReference>
<sequence>MNRSATIDPANIHQVNEFKHPNPLTTLKADPTGRFVAAGAQDLDIQLWNLNDGHLETLTGHKSWVRSIDFSADGSRMYTACWAGTVKIWDLAGPSPELIRSLQTHQGSTRCVRVSPDGKAIATCGNDLLVKVWDIESGQRRQQFDGHQRHVYGVDFHPDGEHLVSQDLMGVSFVWNLKTNQQQRTIDASMMTGYDKKFAADMGGARDLRFNADGTQWASAGITKVVNSFAGIQDPIIVVFDWETGQATRQLKAADKFKGVAWGVQFHPQGFIIGAGAEKSGKGELWFYNVEQDEAFHTFAMKSAARGLDLVGKDRLAVAHADGAMRLYQMTEPASSDSDEEKPTETAKAEQKEKQ</sequence>